<keyword evidence="13" id="KW-0472">Membrane</keyword>
<keyword evidence="15" id="KW-0325">Glycoprotein</keyword>
<dbReference type="SMR" id="K1RWZ1"/>
<dbReference type="GO" id="GO:0003002">
    <property type="term" value="P:regionalization"/>
    <property type="evidence" value="ECO:0007669"/>
    <property type="project" value="UniProtKB-ARBA"/>
</dbReference>
<comment type="subcellular location">
    <subcellularLocation>
        <location evidence="1">Apical cell membrane</location>
        <topology evidence="1">Single-pass type I membrane protein</topology>
    </subcellularLocation>
</comment>
<dbReference type="PROSITE" id="PS01186">
    <property type="entry name" value="EGF_2"/>
    <property type="match status" value="11"/>
</dbReference>
<keyword evidence="9" id="KW-0677">Repeat</keyword>
<evidence type="ECO:0000256" key="11">
    <source>
        <dbReference type="ARBA" id="ARBA00022837"/>
    </source>
</evidence>
<dbReference type="GO" id="GO:0008593">
    <property type="term" value="P:regulation of Notch signaling pathway"/>
    <property type="evidence" value="ECO:0007669"/>
    <property type="project" value="UniProtKB-ARBA"/>
</dbReference>
<dbReference type="GO" id="GO:0009792">
    <property type="term" value="P:embryo development ending in birth or egg hatching"/>
    <property type="evidence" value="ECO:0007669"/>
    <property type="project" value="UniProtKB-ARBA"/>
</dbReference>
<feature type="disulfide bond" evidence="17">
    <location>
        <begin position="1004"/>
        <end position="1013"/>
    </location>
</feature>
<evidence type="ECO:0000313" key="18">
    <source>
        <dbReference type="EMBL" id="EKC39446.1"/>
    </source>
</evidence>
<name>K1RWZ1_MAGGI</name>
<accession>K1RWZ1</accession>
<dbReference type="SMART" id="SM00179">
    <property type="entry name" value="EGF_CA"/>
    <property type="match status" value="13"/>
</dbReference>
<dbReference type="EC" id="2.7.1.172" evidence="2"/>
<dbReference type="GO" id="GO:0102193">
    <property type="term" value="F:protein-ribulosamine 3-kinase activity"/>
    <property type="evidence" value="ECO:0007669"/>
    <property type="project" value="UniProtKB-EC"/>
</dbReference>
<sequence length="1567" mass="172809">MPGVTCHKGHHYLPGEVSHQQSASFLLDREKRATNCFDEPACEIDKPSCQNQNEPVRESYCLGYSCPSGMTCYLSTPCPAHYTRSCIADPCASFPCEQGGTCTKLSDSTFSCSCVPGYNPATNCATEVNECDSNPCQNGATCVDEMNRYSCNCIPGYVGTHCEIDIDECQSSPCQNGGSCNDLVNRFECTCSGRYNGTVCEKDCRPGPTDILFVVDSSESADFNRTLDFVSNIIQNLSIGPNDFQIAMITFSWNATLEFTFDDHSNNQSLIDAVKGVTPEYGPTFLTEALTLAEQISSGTANGRRPSVPCYVVILTDGLATDVQEYVTQARLMQWRGVRMMGVGIGSSVSHTDLITLSSNIDDVFSPDNDDMLNTILKETSHQDCNDCSLRSDCDVIFLVDITQTGQELASVSRTMREISSFFSLGMNKARIGLMTFASNVSNQFSLTTHTDHNTLYPALSKFPRLEDYSDIVNSLRHVRNFGFAPSNGGRLDSRKVVVMYSSGNWSDLGTLQSELKNLTSNGYRLFNVVTSYDEAKVNMLMNHFEPTYGVTCHKGHHYLPGEISHQQSASFLLDREKRATDCFNEYACERDKPSCQSQNEPVREEYCKGYICSSGTTCYLSTPCPAHYQLSCIADPCASFPCEHDGTCTKLSDSTFSCSCVAGYDPSTNCATEFNECDSNPCQNGATCVDDLNSYTCSCQSGYQGTHCETDINECSSNPCQNGATCVDKVNRYSCTCVSGYMGIHCETEINECDSNPCQNGAQCVDYVNRYSCTCVPGYQGSHCETDVNECDSNPCQNSATCVDEVNKYSCTCQPGYQGSQCETETNECNSNPCQNGASCIDEVNRYTCSCVAGYMGTHCETDINECNSNPCQNGAQCVDEVNRYSCICVPGYLGTHCETDINECSSNPCQNGATCVDKVNRYSCTCVSGYMGIHCETEINECDSNPCQNGAQCVDYVNRYSCTCVPGYMGTNCEIDIDECQSSPCQNGGSCNDLVNRFECTCSGRYNGTVCEKDCRPGPADILFVVDSSESADFNQSLDFMFNIIQNLSIGPDDFQIAMVTFSSNATLEFAFDEYRDNQSLFDAVNGVTPEYGPTFLTQALALAELISSGTANGRRPSVPCYVVILTDGLATDLHEYVTQARLMQWRGVRMMGVGIGSSVSHTDLITLSSNIDDVFSPDNDDMLNTILRETSHQDCNDCILRKDSDIIFLVDVTQKGQELASVSRTMREISSFFSFGMNESRIGLMTYASNVTNQFSLTLTHTDHNTLYPALSKFPQIDDDADMIYALSGNWSDFGTLHSEFKNLMSEGYHLFTVVTSYDEAKARTMFDGEYRSLECLYAADIVHVPKPIKVIDLPEGVSALAMQHIQINGLSSQAGKLGEIMARLHLQNSEIIEKSKKSENFVGKAEKLTPVTQFGFDIDTCCGFLPQNNTWQSSWPSGDKEARELWSKLQMKLPSFFEMLDNVQPALLHGDLWGGNVGQDDDGPVTFDPASFYGHSEFDLAIAKMFGGFSTAFFEHYHKVIPRAAGFRKRSDLYKLFHYLNHWNHFGGSYRDSSLSTLHRLLK</sequence>
<feature type="disulfide bond" evidence="17">
    <location>
        <begin position="153"/>
        <end position="162"/>
    </location>
</feature>
<dbReference type="Gene3D" id="3.90.1200.10">
    <property type="match status" value="1"/>
</dbReference>
<dbReference type="InterPro" id="IPR018097">
    <property type="entry name" value="EGF_Ca-bd_CS"/>
</dbReference>
<feature type="disulfide bond" evidence="17">
    <location>
        <begin position="852"/>
        <end position="861"/>
    </location>
</feature>
<dbReference type="GO" id="GO:0007154">
    <property type="term" value="P:cell communication"/>
    <property type="evidence" value="ECO:0007669"/>
    <property type="project" value="UniProtKB-ARBA"/>
</dbReference>
<keyword evidence="6" id="KW-0597">Phosphoprotein</keyword>
<dbReference type="FunFam" id="2.10.25.10:FF:000565">
    <property type="entry name" value="Predicted protein"/>
    <property type="match status" value="2"/>
</dbReference>
<evidence type="ECO:0000256" key="3">
    <source>
        <dbReference type="ARBA" id="ARBA00022473"/>
    </source>
</evidence>
<keyword evidence="5 17" id="KW-0245">EGF-like domain</keyword>
<evidence type="ECO:0000256" key="15">
    <source>
        <dbReference type="ARBA" id="ARBA00023180"/>
    </source>
</evidence>
<feature type="disulfide bond" evidence="17">
    <location>
        <begin position="191"/>
        <end position="200"/>
    </location>
</feature>
<dbReference type="HOGENOM" id="CLU_245640_0_0_1"/>
<dbReference type="GO" id="GO:0060562">
    <property type="term" value="P:epithelial tube morphogenesis"/>
    <property type="evidence" value="ECO:0007669"/>
    <property type="project" value="UniProtKB-ARBA"/>
</dbReference>
<dbReference type="InterPro" id="IPR000742">
    <property type="entry name" value="EGF"/>
</dbReference>
<keyword evidence="12" id="KW-1133">Transmembrane helix</keyword>
<dbReference type="GO" id="GO:0030182">
    <property type="term" value="P:neuron differentiation"/>
    <property type="evidence" value="ECO:0007669"/>
    <property type="project" value="UniProtKB-ARBA"/>
</dbReference>
<keyword evidence="7" id="KW-0812">Transmembrane</keyword>
<evidence type="ECO:0000256" key="13">
    <source>
        <dbReference type="ARBA" id="ARBA00023136"/>
    </source>
</evidence>
<dbReference type="GO" id="GO:0048638">
    <property type="term" value="P:regulation of developmental growth"/>
    <property type="evidence" value="ECO:0007669"/>
    <property type="project" value="UniProtKB-ARBA"/>
</dbReference>
<keyword evidence="3" id="KW-0217">Developmental protein</keyword>
<feature type="disulfide bond" evidence="17">
    <location>
        <begin position="814"/>
        <end position="823"/>
    </location>
</feature>
<dbReference type="Pfam" id="PF12661">
    <property type="entry name" value="hEGF"/>
    <property type="match status" value="3"/>
</dbReference>
<dbReference type="SUPFAM" id="SSF57184">
    <property type="entry name" value="Growth factor receptor domain"/>
    <property type="match status" value="1"/>
</dbReference>
<dbReference type="GO" id="GO:0048592">
    <property type="term" value="P:eye morphogenesis"/>
    <property type="evidence" value="ECO:0007669"/>
    <property type="project" value="UniProtKB-ARBA"/>
</dbReference>
<keyword evidence="14 17" id="KW-1015">Disulfide bond</keyword>
<dbReference type="PROSITE" id="PS50026">
    <property type="entry name" value="EGF_3"/>
    <property type="match status" value="13"/>
</dbReference>
<evidence type="ECO:0000256" key="4">
    <source>
        <dbReference type="ARBA" id="ARBA00022475"/>
    </source>
</evidence>
<dbReference type="SUPFAM" id="SSF53300">
    <property type="entry name" value="vWA-like"/>
    <property type="match status" value="4"/>
</dbReference>
<dbReference type="GO" id="GO:0048871">
    <property type="term" value="P:multicellular organismal-level homeostasis"/>
    <property type="evidence" value="ECO:0007669"/>
    <property type="project" value="UniProtKB-ARBA"/>
</dbReference>
<dbReference type="FunFam" id="2.10.25.10:FF:000434">
    <property type="entry name" value="Predicted protein"/>
    <property type="match status" value="4"/>
</dbReference>
<dbReference type="FunFam" id="2.10.25.10:FF:000391">
    <property type="entry name" value="Weary, isoform C"/>
    <property type="match status" value="1"/>
</dbReference>
<dbReference type="GO" id="GO:0051093">
    <property type="term" value="P:negative regulation of developmental process"/>
    <property type="evidence" value="ECO:0007669"/>
    <property type="project" value="UniProtKB-ARBA"/>
</dbReference>
<dbReference type="GO" id="GO:0023052">
    <property type="term" value="P:signaling"/>
    <property type="evidence" value="ECO:0007669"/>
    <property type="project" value="UniProtKB-ARBA"/>
</dbReference>
<dbReference type="GO" id="GO:0061326">
    <property type="term" value="P:renal tubule development"/>
    <property type="evidence" value="ECO:0007669"/>
    <property type="project" value="UniProtKB-ARBA"/>
</dbReference>
<dbReference type="GO" id="GO:0080090">
    <property type="term" value="P:regulation of primary metabolic process"/>
    <property type="evidence" value="ECO:0007669"/>
    <property type="project" value="UniProtKB-ARBA"/>
</dbReference>
<organism evidence="18">
    <name type="scientific">Magallana gigas</name>
    <name type="common">Pacific oyster</name>
    <name type="synonym">Crassostrea gigas</name>
    <dbReference type="NCBI Taxonomy" id="29159"/>
    <lineage>
        <taxon>Eukaryota</taxon>
        <taxon>Metazoa</taxon>
        <taxon>Spiralia</taxon>
        <taxon>Lophotrochozoa</taxon>
        <taxon>Mollusca</taxon>
        <taxon>Bivalvia</taxon>
        <taxon>Autobranchia</taxon>
        <taxon>Pteriomorphia</taxon>
        <taxon>Ostreida</taxon>
        <taxon>Ostreoidea</taxon>
        <taxon>Ostreidae</taxon>
        <taxon>Magallana</taxon>
    </lineage>
</organism>
<dbReference type="InterPro" id="IPR000152">
    <property type="entry name" value="EGF-type_Asp/Asn_hydroxyl_site"/>
</dbReference>
<dbReference type="Gene3D" id="2.10.25.10">
    <property type="entry name" value="Laminin"/>
    <property type="match status" value="13"/>
</dbReference>
<evidence type="ECO:0000256" key="1">
    <source>
        <dbReference type="ARBA" id="ARBA00004247"/>
    </source>
</evidence>
<evidence type="ECO:0000256" key="10">
    <source>
        <dbReference type="ARBA" id="ARBA00022782"/>
    </source>
</evidence>
<dbReference type="GO" id="GO:0032991">
    <property type="term" value="C:protein-containing complex"/>
    <property type="evidence" value="ECO:0007669"/>
    <property type="project" value="TreeGrafter"/>
</dbReference>
<dbReference type="GO" id="GO:0007157">
    <property type="term" value="P:heterophilic cell-cell adhesion via plasma membrane cell adhesion molecules"/>
    <property type="evidence" value="ECO:0007669"/>
    <property type="project" value="TreeGrafter"/>
</dbReference>
<dbReference type="InParanoid" id="K1RWZ1"/>
<comment type="catalytic activity">
    <reaction evidence="16">
        <text>N(6)-D-ribulosyl-L-lysyl-[protein] + ATP = N(6)-(3-O-phospho-D-ribulosyl)-L-lysyl-[protein] + ADP + H(+)</text>
        <dbReference type="Rhea" id="RHEA:48432"/>
        <dbReference type="Rhea" id="RHEA-COMP:12103"/>
        <dbReference type="Rhea" id="RHEA-COMP:12104"/>
        <dbReference type="ChEBI" id="CHEBI:15378"/>
        <dbReference type="ChEBI" id="CHEBI:30616"/>
        <dbReference type="ChEBI" id="CHEBI:90418"/>
        <dbReference type="ChEBI" id="CHEBI:90420"/>
        <dbReference type="ChEBI" id="CHEBI:456216"/>
        <dbReference type="EC" id="2.7.1.172"/>
    </reaction>
    <physiologicalReaction direction="left-to-right" evidence="16">
        <dbReference type="Rhea" id="RHEA:48433"/>
    </physiologicalReaction>
</comment>
<dbReference type="InterPro" id="IPR001881">
    <property type="entry name" value="EGF-like_Ca-bd_dom"/>
</dbReference>
<dbReference type="Pfam" id="PF03881">
    <property type="entry name" value="Fructosamin_kin"/>
    <property type="match status" value="1"/>
</dbReference>
<evidence type="ECO:0000256" key="9">
    <source>
        <dbReference type="ARBA" id="ARBA00022737"/>
    </source>
</evidence>
<dbReference type="PANTHER" id="PTHR24049">
    <property type="entry name" value="CRUMBS FAMILY MEMBER"/>
    <property type="match status" value="1"/>
</dbReference>
<reference evidence="18" key="1">
    <citation type="journal article" date="2012" name="Nature">
        <title>The oyster genome reveals stress adaptation and complexity of shell formation.</title>
        <authorList>
            <person name="Zhang G."/>
            <person name="Fang X."/>
            <person name="Guo X."/>
            <person name="Li L."/>
            <person name="Luo R."/>
            <person name="Xu F."/>
            <person name="Yang P."/>
            <person name="Zhang L."/>
            <person name="Wang X."/>
            <person name="Qi H."/>
            <person name="Xiong Z."/>
            <person name="Que H."/>
            <person name="Xie Y."/>
            <person name="Holland P.W."/>
            <person name="Paps J."/>
            <person name="Zhu Y."/>
            <person name="Wu F."/>
            <person name="Chen Y."/>
            <person name="Wang J."/>
            <person name="Peng C."/>
            <person name="Meng J."/>
            <person name="Yang L."/>
            <person name="Liu J."/>
            <person name="Wen B."/>
            <person name="Zhang N."/>
            <person name="Huang Z."/>
            <person name="Zhu Q."/>
            <person name="Feng Y."/>
            <person name="Mount A."/>
            <person name="Hedgecock D."/>
            <person name="Xu Z."/>
            <person name="Liu Y."/>
            <person name="Domazet-Loso T."/>
            <person name="Du Y."/>
            <person name="Sun X."/>
            <person name="Zhang S."/>
            <person name="Liu B."/>
            <person name="Cheng P."/>
            <person name="Jiang X."/>
            <person name="Li J."/>
            <person name="Fan D."/>
            <person name="Wang W."/>
            <person name="Fu W."/>
            <person name="Wang T."/>
            <person name="Wang B."/>
            <person name="Zhang J."/>
            <person name="Peng Z."/>
            <person name="Li Y."/>
            <person name="Li N."/>
            <person name="Wang J."/>
            <person name="Chen M."/>
            <person name="He Y."/>
            <person name="Tan F."/>
            <person name="Song X."/>
            <person name="Zheng Q."/>
            <person name="Huang R."/>
            <person name="Yang H."/>
            <person name="Du X."/>
            <person name="Chen L."/>
            <person name="Yang M."/>
            <person name="Gaffney P.M."/>
            <person name="Wang S."/>
            <person name="Luo L."/>
            <person name="She Z."/>
            <person name="Ming Y."/>
            <person name="Huang W."/>
            <person name="Zhang S."/>
            <person name="Huang B."/>
            <person name="Zhang Y."/>
            <person name="Qu T."/>
            <person name="Ni P."/>
            <person name="Miao G."/>
            <person name="Wang J."/>
            <person name="Wang Q."/>
            <person name="Steinberg C.E."/>
            <person name="Wang H."/>
            <person name="Li N."/>
            <person name="Qian L."/>
            <person name="Zhang G."/>
            <person name="Li Y."/>
            <person name="Yang H."/>
            <person name="Liu X."/>
            <person name="Wang J."/>
            <person name="Yin Y."/>
            <person name="Wang J."/>
        </authorList>
    </citation>
    <scope>NUCLEOTIDE SEQUENCE [LARGE SCALE GENOMIC DNA]</scope>
    <source>
        <strain evidence="18">05x7-T-G4-1.051#20</strain>
    </source>
</reference>
<proteinExistence type="predicted"/>
<dbReference type="PRINTS" id="PR00010">
    <property type="entry name" value="EGFBLOOD"/>
</dbReference>
<dbReference type="CDD" id="cd01450">
    <property type="entry name" value="vWFA_subfamily_ECM"/>
    <property type="match status" value="3"/>
</dbReference>
<dbReference type="GO" id="GO:0005911">
    <property type="term" value="C:cell-cell junction"/>
    <property type="evidence" value="ECO:0007669"/>
    <property type="project" value="UniProtKB-ARBA"/>
</dbReference>
<dbReference type="PROSITE" id="PS00010">
    <property type="entry name" value="ASX_HYDROXYL"/>
    <property type="match status" value="11"/>
</dbReference>
<dbReference type="FunFam" id="2.10.25.10:FF:000004">
    <property type="entry name" value="Neurogenic locus notch 1"/>
    <property type="match status" value="1"/>
</dbReference>
<dbReference type="GO" id="GO:0051241">
    <property type="term" value="P:negative regulation of multicellular organismal process"/>
    <property type="evidence" value="ECO:0007669"/>
    <property type="project" value="UniProtKB-ARBA"/>
</dbReference>
<evidence type="ECO:0000256" key="6">
    <source>
        <dbReference type="ARBA" id="ARBA00022553"/>
    </source>
</evidence>
<dbReference type="CDD" id="cd00054">
    <property type="entry name" value="EGF_CA"/>
    <property type="match status" value="11"/>
</dbReference>
<dbReference type="InterPro" id="IPR009030">
    <property type="entry name" value="Growth_fac_rcpt_cys_sf"/>
</dbReference>
<dbReference type="PROSITE" id="PS01187">
    <property type="entry name" value="EGF_CA"/>
    <property type="match status" value="7"/>
</dbReference>
<dbReference type="FunFam" id="2.10.25.10:FF:000143">
    <property type="entry name" value="Protein crumbs 1"/>
    <property type="match status" value="1"/>
</dbReference>
<feature type="disulfide bond" evidence="17">
    <location>
        <begin position="966"/>
        <end position="975"/>
    </location>
</feature>
<evidence type="ECO:0000256" key="2">
    <source>
        <dbReference type="ARBA" id="ARBA00011961"/>
    </source>
</evidence>
<feature type="disulfide bond" evidence="17">
    <location>
        <begin position="890"/>
        <end position="899"/>
    </location>
</feature>
<dbReference type="Pfam" id="PF00092">
    <property type="entry name" value="VWA"/>
    <property type="match status" value="3"/>
</dbReference>
<keyword evidence="10" id="KW-0221">Differentiation</keyword>
<dbReference type="InterPro" id="IPR002035">
    <property type="entry name" value="VWF_A"/>
</dbReference>
<dbReference type="GO" id="GO:0016324">
    <property type="term" value="C:apical plasma membrane"/>
    <property type="evidence" value="ECO:0007669"/>
    <property type="project" value="UniProtKB-SubCell"/>
</dbReference>
<feature type="disulfide bond" evidence="17">
    <location>
        <begin position="738"/>
        <end position="747"/>
    </location>
</feature>
<evidence type="ECO:0000256" key="5">
    <source>
        <dbReference type="ARBA" id="ARBA00022536"/>
    </source>
</evidence>
<dbReference type="PROSITE" id="PS00022">
    <property type="entry name" value="EGF_1"/>
    <property type="match status" value="11"/>
</dbReference>
<dbReference type="GO" id="GO:0045197">
    <property type="term" value="P:establishment or maintenance of epithelial cell apical/basal polarity"/>
    <property type="evidence" value="ECO:0007669"/>
    <property type="project" value="TreeGrafter"/>
</dbReference>
<dbReference type="GO" id="GO:0051049">
    <property type="term" value="P:regulation of transport"/>
    <property type="evidence" value="ECO:0007669"/>
    <property type="project" value="UniProtKB-ARBA"/>
</dbReference>
<protein>
    <recommendedName>
        <fullName evidence="2">protein-ribulosamine 3-kinase</fullName>
        <ecNumber evidence="2">2.7.1.172</ecNumber>
    </recommendedName>
</protein>
<evidence type="ECO:0000256" key="12">
    <source>
        <dbReference type="ARBA" id="ARBA00022989"/>
    </source>
</evidence>
<dbReference type="SUPFAM" id="SSF57196">
    <property type="entry name" value="EGF/Laminin"/>
    <property type="match status" value="6"/>
</dbReference>
<dbReference type="InterPro" id="IPR036465">
    <property type="entry name" value="vWFA_dom_sf"/>
</dbReference>
<dbReference type="FunFam" id="2.10.25.10:FF:000640">
    <property type="entry name" value="Sushi, von Willebrand factor type A, EGF and pentraxin domain-containing protein 1"/>
    <property type="match status" value="2"/>
</dbReference>
<evidence type="ECO:0000256" key="14">
    <source>
        <dbReference type="ARBA" id="ARBA00023157"/>
    </source>
</evidence>
<dbReference type="GO" id="GO:0005509">
    <property type="term" value="F:calcium ion binding"/>
    <property type="evidence" value="ECO:0007669"/>
    <property type="project" value="InterPro"/>
</dbReference>
<evidence type="ECO:0000256" key="7">
    <source>
        <dbReference type="ARBA" id="ARBA00022692"/>
    </source>
</evidence>
<dbReference type="InterPro" id="IPR011009">
    <property type="entry name" value="Kinase-like_dom_sf"/>
</dbReference>
<dbReference type="GO" id="GO:0060255">
    <property type="term" value="P:regulation of macromolecule metabolic process"/>
    <property type="evidence" value="ECO:0007669"/>
    <property type="project" value="UniProtKB-ARBA"/>
</dbReference>
<dbReference type="InterPro" id="IPR013032">
    <property type="entry name" value="EGF-like_CS"/>
</dbReference>
<dbReference type="GO" id="GO:0002064">
    <property type="term" value="P:epithelial cell development"/>
    <property type="evidence" value="ECO:0007669"/>
    <property type="project" value="UniProtKB-ARBA"/>
</dbReference>
<dbReference type="SMART" id="SM00181">
    <property type="entry name" value="EGF"/>
    <property type="match status" value="13"/>
</dbReference>
<keyword evidence="8" id="KW-0732">Signal</keyword>
<dbReference type="InterPro" id="IPR051022">
    <property type="entry name" value="Notch_Cell-Fate_Det"/>
</dbReference>
<evidence type="ECO:0000256" key="16">
    <source>
        <dbReference type="ARBA" id="ARBA00048655"/>
    </source>
</evidence>
<feature type="disulfide bond" evidence="17">
    <location>
        <begin position="776"/>
        <end position="785"/>
    </location>
</feature>
<dbReference type="EMBL" id="JH818808">
    <property type="protein sequence ID" value="EKC39446.1"/>
    <property type="molecule type" value="Genomic_DNA"/>
</dbReference>
<evidence type="ECO:0000256" key="8">
    <source>
        <dbReference type="ARBA" id="ARBA00022729"/>
    </source>
</evidence>
<dbReference type="PROSITE" id="PS50234">
    <property type="entry name" value="VWFA"/>
    <property type="match status" value="3"/>
</dbReference>
<feature type="disulfide bond" evidence="17">
    <location>
        <begin position="700"/>
        <end position="709"/>
    </location>
</feature>
<dbReference type="SUPFAM" id="SSF56112">
    <property type="entry name" value="Protein kinase-like (PK-like)"/>
    <property type="match status" value="1"/>
</dbReference>
<comment type="caution">
    <text evidence="17">Lacks conserved residue(s) required for the propagation of feature annotation.</text>
</comment>
<dbReference type="InterPro" id="IPR016477">
    <property type="entry name" value="Fructo-/Ketosamine-3-kinase"/>
</dbReference>
<evidence type="ECO:0000256" key="17">
    <source>
        <dbReference type="PROSITE-ProRule" id="PRU00076"/>
    </source>
</evidence>
<dbReference type="PANTHER" id="PTHR24049:SF22">
    <property type="entry name" value="DROSOPHILA CRUMBS HOMOLOG"/>
    <property type="match status" value="1"/>
</dbReference>
<dbReference type="SMART" id="SM00327">
    <property type="entry name" value="VWA"/>
    <property type="match status" value="3"/>
</dbReference>
<dbReference type="GO" id="GO:0048598">
    <property type="term" value="P:embryonic morphogenesis"/>
    <property type="evidence" value="ECO:0007669"/>
    <property type="project" value="UniProtKB-ARBA"/>
</dbReference>
<dbReference type="Gene3D" id="3.40.50.410">
    <property type="entry name" value="von Willebrand factor, type A domain"/>
    <property type="match status" value="4"/>
</dbReference>
<gene>
    <name evidence="18" type="ORF">CGI_10020050</name>
</gene>
<feature type="disulfide bond" evidence="17">
    <location>
        <begin position="928"/>
        <end position="937"/>
    </location>
</feature>
<keyword evidence="4" id="KW-1003">Cell membrane</keyword>
<dbReference type="GO" id="GO:0009967">
    <property type="term" value="P:positive regulation of signal transduction"/>
    <property type="evidence" value="ECO:0007669"/>
    <property type="project" value="UniProtKB-ARBA"/>
</dbReference>
<dbReference type="Pfam" id="PF00008">
    <property type="entry name" value="EGF"/>
    <property type="match status" value="10"/>
</dbReference>
<keyword evidence="11" id="KW-0106">Calcium</keyword>